<evidence type="ECO:0000313" key="4">
    <source>
        <dbReference type="Proteomes" id="UP001329430"/>
    </source>
</evidence>
<dbReference type="PANTHER" id="PTHR45689">
    <property type="entry name" value="I[[H]] CHANNEL, ISOFORM E"/>
    <property type="match status" value="1"/>
</dbReference>
<dbReference type="Gene3D" id="1.10.287.70">
    <property type="match status" value="1"/>
</dbReference>
<name>A0AAN7VN46_9COLE</name>
<dbReference type="PROSITE" id="PS50042">
    <property type="entry name" value="CNMP_BINDING_3"/>
    <property type="match status" value="1"/>
</dbReference>
<keyword evidence="1" id="KW-0472">Membrane</keyword>
<feature type="transmembrane region" description="Helical" evidence="1">
    <location>
        <begin position="88"/>
        <end position="108"/>
    </location>
</feature>
<accession>A0AAN7VN46</accession>
<dbReference type="InterPro" id="IPR000595">
    <property type="entry name" value="cNMP-bd_dom"/>
</dbReference>
<keyword evidence="1" id="KW-0812">Transmembrane</keyword>
<keyword evidence="4" id="KW-1185">Reference proteome</keyword>
<organism evidence="3 4">
    <name type="scientific">Pyrocoelia pectoralis</name>
    <dbReference type="NCBI Taxonomy" id="417401"/>
    <lineage>
        <taxon>Eukaryota</taxon>
        <taxon>Metazoa</taxon>
        <taxon>Ecdysozoa</taxon>
        <taxon>Arthropoda</taxon>
        <taxon>Hexapoda</taxon>
        <taxon>Insecta</taxon>
        <taxon>Pterygota</taxon>
        <taxon>Neoptera</taxon>
        <taxon>Endopterygota</taxon>
        <taxon>Coleoptera</taxon>
        <taxon>Polyphaga</taxon>
        <taxon>Elateriformia</taxon>
        <taxon>Elateroidea</taxon>
        <taxon>Lampyridae</taxon>
        <taxon>Lampyrinae</taxon>
        <taxon>Pyrocoelia</taxon>
    </lineage>
</organism>
<dbReference type="GO" id="GO:0035725">
    <property type="term" value="P:sodium ion transmembrane transport"/>
    <property type="evidence" value="ECO:0007669"/>
    <property type="project" value="TreeGrafter"/>
</dbReference>
<evidence type="ECO:0000259" key="2">
    <source>
        <dbReference type="PROSITE" id="PS50042"/>
    </source>
</evidence>
<dbReference type="GO" id="GO:0098855">
    <property type="term" value="C:HCN channel complex"/>
    <property type="evidence" value="ECO:0007669"/>
    <property type="project" value="TreeGrafter"/>
</dbReference>
<dbReference type="Pfam" id="PF00027">
    <property type="entry name" value="cNMP_binding"/>
    <property type="match status" value="1"/>
</dbReference>
<dbReference type="PANTHER" id="PTHR45689:SF14">
    <property type="entry name" value="CYCLIC NUCLEOTIDE-GATED CATION CHANNEL SUBUNIT A-LIKE PROTEIN"/>
    <property type="match status" value="1"/>
</dbReference>
<dbReference type="EMBL" id="JAVRBK010000002">
    <property type="protein sequence ID" value="KAK5647174.1"/>
    <property type="molecule type" value="Genomic_DNA"/>
</dbReference>
<dbReference type="InterPro" id="IPR018490">
    <property type="entry name" value="cNMP-bd_dom_sf"/>
</dbReference>
<dbReference type="SMART" id="SM00100">
    <property type="entry name" value="cNMP"/>
    <property type="match status" value="1"/>
</dbReference>
<proteinExistence type="predicted"/>
<dbReference type="CDD" id="cd00038">
    <property type="entry name" value="CAP_ED"/>
    <property type="match status" value="1"/>
</dbReference>
<dbReference type="Gene3D" id="2.60.120.10">
    <property type="entry name" value="Jelly Rolls"/>
    <property type="match status" value="1"/>
</dbReference>
<dbReference type="Gene3D" id="1.10.287.630">
    <property type="entry name" value="Helix hairpin bin"/>
    <property type="match status" value="1"/>
</dbReference>
<keyword evidence="1" id="KW-1133">Transmembrane helix</keyword>
<dbReference type="GO" id="GO:0003254">
    <property type="term" value="P:regulation of membrane depolarization"/>
    <property type="evidence" value="ECO:0007669"/>
    <property type="project" value="TreeGrafter"/>
</dbReference>
<sequence length="579" mass="67860">MEEVGENKHNCELENTLNDGLPMLRPGAGLFEKWKRKLQKQLVLSTHHPECKFYFKSNAAITSEKRRQIQNSPYSIHPFSKVALYREIIMSLIWFIEFYTGPFFTAFYKRVSFSKSMWHHLDLVKEICLLLNVFMCFFIGVMEEQTKKVELEGKKIAKHYLSTFFIFDIMGTLPFMAVVKMIRQNKQKDPIVYTASYLVRVFRFARIKTAIGYFRRITSACGMSDVAHELLGLAIKSFLMVHWCACYVYLIPRALFRFFTYQFHKSSWILKSNISMNAAETDVANVYFQSLRVAFCHFYGISMKGIVGEEPVDHIVFSIVMIIGFFFLAYVAARVFVIVKATYASESKYEELLHEFVEYGNKKRVPVEMKNRVTKYLKHTYQKQYFREKIILNTLSDHLRAELFLYDCQRLVEKVQMFKAFSKSTVGLLISHLKREVFLKNDVISRRGPECDAVRFISHGTVAFILESGMEIRHLQDGDCLGLIGLIMGIDNSIGSLVALEVCEMYRIDKRDLYYCIEQDETIYHVLYDSAKEKYRQLIRKLHDLTNEQDSSIIHQLQRGLILEHQFHARRAPRRSLRN</sequence>
<gene>
    <name evidence="3" type="ORF">RI129_002066</name>
</gene>
<feature type="transmembrane region" description="Helical" evidence="1">
    <location>
        <begin position="315"/>
        <end position="339"/>
    </location>
</feature>
<dbReference type="Proteomes" id="UP001329430">
    <property type="component" value="Chromosome 2"/>
</dbReference>
<reference evidence="3 4" key="1">
    <citation type="journal article" date="2024" name="Insects">
        <title>An Improved Chromosome-Level Genome Assembly of the Firefly Pyrocoelia pectoralis.</title>
        <authorList>
            <person name="Fu X."/>
            <person name="Meyer-Rochow V.B."/>
            <person name="Ballantyne L."/>
            <person name="Zhu X."/>
        </authorList>
    </citation>
    <scope>NUCLEOTIDE SEQUENCE [LARGE SCALE GENOMIC DNA]</scope>
    <source>
        <strain evidence="3">XCY_ONT2</strain>
    </source>
</reference>
<dbReference type="SUPFAM" id="SSF51206">
    <property type="entry name" value="cAMP-binding domain-like"/>
    <property type="match status" value="1"/>
</dbReference>
<dbReference type="GO" id="GO:0005249">
    <property type="term" value="F:voltage-gated potassium channel activity"/>
    <property type="evidence" value="ECO:0007669"/>
    <property type="project" value="TreeGrafter"/>
</dbReference>
<dbReference type="InterPro" id="IPR051413">
    <property type="entry name" value="K/Na_HCN_channel"/>
</dbReference>
<feature type="transmembrane region" description="Helical" evidence="1">
    <location>
        <begin position="120"/>
        <end position="140"/>
    </location>
</feature>
<feature type="transmembrane region" description="Helical" evidence="1">
    <location>
        <begin position="230"/>
        <end position="251"/>
    </location>
</feature>
<feature type="transmembrane region" description="Helical" evidence="1">
    <location>
        <begin position="160"/>
        <end position="179"/>
    </location>
</feature>
<evidence type="ECO:0000313" key="3">
    <source>
        <dbReference type="EMBL" id="KAK5647174.1"/>
    </source>
</evidence>
<evidence type="ECO:0000256" key="1">
    <source>
        <dbReference type="SAM" id="Phobius"/>
    </source>
</evidence>
<dbReference type="InterPro" id="IPR014710">
    <property type="entry name" value="RmlC-like_jellyroll"/>
</dbReference>
<protein>
    <recommendedName>
        <fullName evidence="2">Cyclic nucleotide-binding domain-containing protein</fullName>
    </recommendedName>
</protein>
<dbReference type="SUPFAM" id="SSF81324">
    <property type="entry name" value="Voltage-gated potassium channels"/>
    <property type="match status" value="1"/>
</dbReference>
<comment type="caution">
    <text evidence="3">The sequence shown here is derived from an EMBL/GenBank/DDBJ whole genome shotgun (WGS) entry which is preliminary data.</text>
</comment>
<feature type="domain" description="Cyclic nucleotide-binding" evidence="2">
    <location>
        <begin position="417"/>
        <end position="534"/>
    </location>
</feature>
<dbReference type="AlphaFoldDB" id="A0AAN7VN46"/>